<evidence type="ECO:0000259" key="2">
    <source>
        <dbReference type="PROSITE" id="PS51272"/>
    </source>
</evidence>
<proteinExistence type="predicted"/>
<dbReference type="AlphaFoldDB" id="A0A1D3NU27"/>
<feature type="domain" description="SLH" evidence="2">
    <location>
        <begin position="2"/>
        <end position="58"/>
    </location>
</feature>
<dbReference type="Pfam" id="PF00395">
    <property type="entry name" value="SLH"/>
    <property type="match status" value="1"/>
</dbReference>
<dbReference type="EMBL" id="FMZR01000040">
    <property type="protein sequence ID" value="SDE79507.1"/>
    <property type="molecule type" value="Genomic_DNA"/>
</dbReference>
<name>A0A1D3NU27_9BACI</name>
<evidence type="ECO:0000256" key="1">
    <source>
        <dbReference type="ARBA" id="ARBA00022729"/>
    </source>
</evidence>
<protein>
    <submittedName>
        <fullName evidence="3">S-layer homology domain-containing protein</fullName>
    </submittedName>
</protein>
<organism evidence="3 4">
    <name type="scientific">Bacillus wiedmannii</name>
    <dbReference type="NCBI Taxonomy" id="1890302"/>
    <lineage>
        <taxon>Bacteria</taxon>
        <taxon>Bacillati</taxon>
        <taxon>Bacillota</taxon>
        <taxon>Bacilli</taxon>
        <taxon>Bacillales</taxon>
        <taxon>Bacillaceae</taxon>
        <taxon>Bacillus</taxon>
        <taxon>Bacillus cereus group</taxon>
    </lineage>
</organism>
<sequence length="58" mass="6504">MKLSKKFADLNNHWGAKYANILIQENISVGTDNDWAPDKAVSRAEAAQFIAKTDKLKK</sequence>
<dbReference type="InterPro" id="IPR001119">
    <property type="entry name" value="SLH_dom"/>
</dbReference>
<dbReference type="Proteomes" id="UP000183507">
    <property type="component" value="Unassembled WGS sequence"/>
</dbReference>
<gene>
    <name evidence="3" type="ORF">SAMN04487767_1408</name>
</gene>
<reference evidence="4" key="1">
    <citation type="submission" date="2016-10" db="EMBL/GenBank/DDBJ databases">
        <authorList>
            <person name="Varghese N."/>
        </authorList>
    </citation>
    <scope>NUCLEOTIDE SEQUENCE [LARGE SCALE GENOMIC DNA]</scope>
    <source>
        <strain evidence="4">KPR-7A</strain>
    </source>
</reference>
<evidence type="ECO:0000313" key="3">
    <source>
        <dbReference type="EMBL" id="SDE79507.1"/>
    </source>
</evidence>
<evidence type="ECO:0000313" key="4">
    <source>
        <dbReference type="Proteomes" id="UP000183507"/>
    </source>
</evidence>
<dbReference type="PROSITE" id="PS51272">
    <property type="entry name" value="SLH"/>
    <property type="match status" value="1"/>
</dbReference>
<keyword evidence="1" id="KW-0732">Signal</keyword>
<accession>A0A1D3NU27</accession>